<evidence type="ECO:0000256" key="10">
    <source>
        <dbReference type="ARBA" id="ARBA00035861"/>
    </source>
</evidence>
<keyword evidence="9" id="KW-0234">DNA repair</keyword>
<dbReference type="InterPro" id="IPR000086">
    <property type="entry name" value="NUDIX_hydrolase_dom"/>
</dbReference>
<dbReference type="GO" id="GO:0006281">
    <property type="term" value="P:DNA repair"/>
    <property type="evidence" value="ECO:0007669"/>
    <property type="project" value="UniProtKB-KW"/>
</dbReference>
<dbReference type="PRINTS" id="PR00502">
    <property type="entry name" value="NUDIXFAMILY"/>
</dbReference>
<keyword evidence="7 12" id="KW-0378">Hydrolase</keyword>
<dbReference type="SUPFAM" id="SSF55811">
    <property type="entry name" value="Nudix"/>
    <property type="match status" value="1"/>
</dbReference>
<reference evidence="14 15" key="1">
    <citation type="submission" date="2017-10" db="EMBL/GenBank/DDBJ databases">
        <title>Sequencing the genomes of 1000 actinobacteria strains.</title>
        <authorList>
            <person name="Klenk H.-P."/>
        </authorList>
    </citation>
    <scope>NUCLEOTIDE SEQUENCE [LARGE SCALE GENOMIC DNA]</scope>
    <source>
        <strain evidence="14 15">DSM 15597</strain>
    </source>
</reference>
<evidence type="ECO:0000256" key="7">
    <source>
        <dbReference type="ARBA" id="ARBA00022801"/>
    </source>
</evidence>
<comment type="similarity">
    <text evidence="2 12">Belongs to the Nudix hydrolase family.</text>
</comment>
<comment type="caution">
    <text evidence="14">The sequence shown here is derived from an EMBL/GenBank/DDBJ whole genome shotgun (WGS) entry which is preliminary data.</text>
</comment>
<comment type="cofactor">
    <cofactor evidence="1">
        <name>Mg(2+)</name>
        <dbReference type="ChEBI" id="CHEBI:18420"/>
    </cofactor>
</comment>
<gene>
    <name evidence="14" type="ORF">ATK74_0856</name>
</gene>
<dbReference type="Pfam" id="PF00293">
    <property type="entry name" value="NUDIX"/>
    <property type="match status" value="1"/>
</dbReference>
<keyword evidence="4" id="KW-0235">DNA replication</keyword>
<keyword evidence="6" id="KW-0227">DNA damage</keyword>
<sequence>MDVVAAVFAEQDYVLACRRRPHLRSGGRWEFPGGKVESGEDPQDALARELREELDVEAEIGALLDRTTTWTPTGPISLACYVVRSLTPLPATSPDHDVISWFDRARLAALNWAEPDRPAMWKLIVS</sequence>
<proteinExistence type="inferred from homology"/>
<evidence type="ECO:0000256" key="2">
    <source>
        <dbReference type="ARBA" id="ARBA00005582"/>
    </source>
</evidence>
<comment type="catalytic activity">
    <reaction evidence="10">
        <text>8-oxo-dGTP + H2O = 8-oxo-dGMP + diphosphate + H(+)</text>
        <dbReference type="Rhea" id="RHEA:31575"/>
        <dbReference type="ChEBI" id="CHEBI:15377"/>
        <dbReference type="ChEBI" id="CHEBI:15378"/>
        <dbReference type="ChEBI" id="CHEBI:33019"/>
        <dbReference type="ChEBI" id="CHEBI:63224"/>
        <dbReference type="ChEBI" id="CHEBI:77896"/>
        <dbReference type="EC" id="3.6.1.55"/>
    </reaction>
</comment>
<dbReference type="InterPro" id="IPR020084">
    <property type="entry name" value="NUDIX_hydrolase_CS"/>
</dbReference>
<dbReference type="Proteomes" id="UP000226079">
    <property type="component" value="Unassembled WGS sequence"/>
</dbReference>
<dbReference type="GO" id="GO:0044715">
    <property type="term" value="F:8-oxo-dGDP phosphatase activity"/>
    <property type="evidence" value="ECO:0007669"/>
    <property type="project" value="TreeGrafter"/>
</dbReference>
<dbReference type="EC" id="3.6.1.55" evidence="11"/>
<dbReference type="InterPro" id="IPR015797">
    <property type="entry name" value="NUDIX_hydrolase-like_dom_sf"/>
</dbReference>
<dbReference type="GO" id="GO:0008413">
    <property type="term" value="F:8-oxo-7,8-dihydroguanosine triphosphate pyrophosphatase activity"/>
    <property type="evidence" value="ECO:0007669"/>
    <property type="project" value="TreeGrafter"/>
</dbReference>
<dbReference type="GO" id="GO:0006260">
    <property type="term" value="P:DNA replication"/>
    <property type="evidence" value="ECO:0007669"/>
    <property type="project" value="UniProtKB-KW"/>
</dbReference>
<dbReference type="GO" id="GO:0044716">
    <property type="term" value="F:8-oxo-GDP phosphatase activity"/>
    <property type="evidence" value="ECO:0007669"/>
    <property type="project" value="TreeGrafter"/>
</dbReference>
<keyword evidence="15" id="KW-1185">Reference proteome</keyword>
<evidence type="ECO:0000256" key="6">
    <source>
        <dbReference type="ARBA" id="ARBA00022763"/>
    </source>
</evidence>
<dbReference type="InterPro" id="IPR047127">
    <property type="entry name" value="MutT-like"/>
</dbReference>
<dbReference type="PANTHER" id="PTHR47707:SF1">
    <property type="entry name" value="NUDIX HYDROLASE FAMILY PROTEIN"/>
    <property type="match status" value="1"/>
</dbReference>
<evidence type="ECO:0000256" key="1">
    <source>
        <dbReference type="ARBA" id="ARBA00001946"/>
    </source>
</evidence>
<evidence type="ECO:0000256" key="9">
    <source>
        <dbReference type="ARBA" id="ARBA00023204"/>
    </source>
</evidence>
<organism evidence="14 15">
    <name type="scientific">Propionicimonas paludicola</name>
    <dbReference type="NCBI Taxonomy" id="185243"/>
    <lineage>
        <taxon>Bacteria</taxon>
        <taxon>Bacillati</taxon>
        <taxon>Actinomycetota</taxon>
        <taxon>Actinomycetes</taxon>
        <taxon>Propionibacteriales</taxon>
        <taxon>Nocardioidaceae</taxon>
        <taxon>Propionicimonas</taxon>
    </lineage>
</organism>
<evidence type="ECO:0000256" key="11">
    <source>
        <dbReference type="ARBA" id="ARBA00038905"/>
    </source>
</evidence>
<keyword evidence="3" id="KW-0515">Mutator protein</keyword>
<dbReference type="PANTHER" id="PTHR47707">
    <property type="entry name" value="8-OXO-DGTP DIPHOSPHATASE"/>
    <property type="match status" value="1"/>
</dbReference>
<dbReference type="GO" id="GO:0046872">
    <property type="term" value="F:metal ion binding"/>
    <property type="evidence" value="ECO:0007669"/>
    <property type="project" value="UniProtKB-KW"/>
</dbReference>
<dbReference type="RefSeq" id="WP_098459874.1">
    <property type="nucleotide sequence ID" value="NZ_PDJC01000001.1"/>
</dbReference>
<evidence type="ECO:0000259" key="13">
    <source>
        <dbReference type="PROSITE" id="PS51462"/>
    </source>
</evidence>
<dbReference type="GO" id="GO:0035539">
    <property type="term" value="F:8-oxo-7,8-dihydrodeoxyguanosine triphosphate pyrophosphatase activity"/>
    <property type="evidence" value="ECO:0007669"/>
    <property type="project" value="UniProtKB-EC"/>
</dbReference>
<evidence type="ECO:0000256" key="8">
    <source>
        <dbReference type="ARBA" id="ARBA00022842"/>
    </source>
</evidence>
<feature type="domain" description="Nudix hydrolase" evidence="13">
    <location>
        <begin position="1"/>
        <end position="124"/>
    </location>
</feature>
<evidence type="ECO:0000313" key="14">
    <source>
        <dbReference type="EMBL" id="PFG16321.1"/>
    </source>
</evidence>
<dbReference type="PROSITE" id="PS00893">
    <property type="entry name" value="NUDIX_BOX"/>
    <property type="match status" value="1"/>
</dbReference>
<evidence type="ECO:0000256" key="3">
    <source>
        <dbReference type="ARBA" id="ARBA00022457"/>
    </source>
</evidence>
<dbReference type="Gene3D" id="3.90.79.10">
    <property type="entry name" value="Nucleoside Triphosphate Pyrophosphohydrolase"/>
    <property type="match status" value="1"/>
</dbReference>
<evidence type="ECO:0000313" key="15">
    <source>
        <dbReference type="Proteomes" id="UP000226079"/>
    </source>
</evidence>
<dbReference type="CDD" id="cd03425">
    <property type="entry name" value="NUDIX_MutT_NudA_like"/>
    <property type="match status" value="1"/>
</dbReference>
<dbReference type="PROSITE" id="PS51462">
    <property type="entry name" value="NUDIX"/>
    <property type="match status" value="1"/>
</dbReference>
<evidence type="ECO:0000256" key="12">
    <source>
        <dbReference type="RuleBase" id="RU003476"/>
    </source>
</evidence>
<keyword evidence="8" id="KW-0460">Magnesium</keyword>
<name>A0A2A9CQ54_9ACTN</name>
<evidence type="ECO:0000256" key="5">
    <source>
        <dbReference type="ARBA" id="ARBA00022723"/>
    </source>
</evidence>
<dbReference type="EMBL" id="PDJC01000001">
    <property type="protein sequence ID" value="PFG16321.1"/>
    <property type="molecule type" value="Genomic_DNA"/>
</dbReference>
<dbReference type="InterPro" id="IPR020476">
    <property type="entry name" value="Nudix_hydrolase"/>
</dbReference>
<evidence type="ECO:0000256" key="4">
    <source>
        <dbReference type="ARBA" id="ARBA00022705"/>
    </source>
</evidence>
<dbReference type="AlphaFoldDB" id="A0A2A9CQ54"/>
<dbReference type="OrthoDB" id="9804442at2"/>
<keyword evidence="5" id="KW-0479">Metal-binding</keyword>
<protein>
    <recommendedName>
        <fullName evidence="11">8-oxo-dGTP diphosphatase</fullName>
        <ecNumber evidence="11">3.6.1.55</ecNumber>
    </recommendedName>
</protein>
<accession>A0A2A9CQ54</accession>